<name>L7LUJ5_RHIPC</name>
<proteinExistence type="evidence at transcript level"/>
<feature type="chain" id="PRO_5003980710" evidence="1">
    <location>
        <begin position="26"/>
        <end position="93"/>
    </location>
</feature>
<feature type="signal peptide" evidence="1">
    <location>
        <begin position="1"/>
        <end position="25"/>
    </location>
</feature>
<keyword evidence="1" id="KW-0732">Signal</keyword>
<evidence type="ECO:0000256" key="1">
    <source>
        <dbReference type="SAM" id="SignalP"/>
    </source>
</evidence>
<organism evidence="2">
    <name type="scientific">Rhipicephalus pulchellus</name>
    <name type="common">Yellow backed tick</name>
    <name type="synonym">Dermacentor pulchellus</name>
    <dbReference type="NCBI Taxonomy" id="72859"/>
    <lineage>
        <taxon>Eukaryota</taxon>
        <taxon>Metazoa</taxon>
        <taxon>Ecdysozoa</taxon>
        <taxon>Arthropoda</taxon>
        <taxon>Chelicerata</taxon>
        <taxon>Arachnida</taxon>
        <taxon>Acari</taxon>
        <taxon>Parasitiformes</taxon>
        <taxon>Ixodida</taxon>
        <taxon>Ixodoidea</taxon>
        <taxon>Ixodidae</taxon>
        <taxon>Rhipicephalinae</taxon>
        <taxon>Rhipicephalus</taxon>
        <taxon>Rhipicephalus</taxon>
    </lineage>
</organism>
<reference evidence="2" key="1">
    <citation type="submission" date="2012-11" db="EMBL/GenBank/DDBJ databases">
        <authorList>
            <person name="Lucero-Rivera Y.E."/>
            <person name="Tovar-Ramirez D."/>
        </authorList>
    </citation>
    <scope>NUCLEOTIDE SEQUENCE</scope>
    <source>
        <tissue evidence="2">Salivary gland</tissue>
    </source>
</reference>
<dbReference type="AlphaFoldDB" id="L7LUJ5"/>
<evidence type="ECO:0000313" key="2">
    <source>
        <dbReference type="EMBL" id="JAA55741.1"/>
    </source>
</evidence>
<dbReference type="EMBL" id="GACK01009293">
    <property type="protein sequence ID" value="JAA55741.1"/>
    <property type="molecule type" value="mRNA"/>
</dbReference>
<accession>L7LUJ5</accession>
<protein>
    <submittedName>
        <fullName evidence="2">Uncharacterized protein</fullName>
    </submittedName>
</protein>
<reference evidence="2" key="2">
    <citation type="journal article" date="2015" name="J. Proteomics">
        <title>Sexual differences in the sialomes of the zebra tick, Rhipicephalus pulchellus.</title>
        <authorList>
            <person name="Tan A.W."/>
            <person name="Francischetti I.M."/>
            <person name="Slovak M."/>
            <person name="Kini R.M."/>
            <person name="Ribeiro J.M."/>
        </authorList>
    </citation>
    <scope>NUCLEOTIDE SEQUENCE</scope>
    <source>
        <tissue evidence="2">Salivary gland</tissue>
    </source>
</reference>
<sequence>MNPTEIRVCFLLVTIFVATGIEASANKCSRDCNRSQGVGCFKKLSGDCECTCVNGDACAYMKNHYNRTCPLGAILRCRPENALCLCMCDRDDA</sequence>